<accession>A0ABV6B4W7</accession>
<evidence type="ECO:0000313" key="2">
    <source>
        <dbReference type="EMBL" id="MFB9994804.1"/>
    </source>
</evidence>
<comment type="caution">
    <text evidence="2">The sequence shown here is derived from an EMBL/GenBank/DDBJ whole genome shotgun (WGS) entry which is preliminary data.</text>
</comment>
<reference evidence="2 3" key="1">
    <citation type="submission" date="2024-09" db="EMBL/GenBank/DDBJ databases">
        <authorList>
            <person name="Sun Q."/>
            <person name="Mori K."/>
        </authorList>
    </citation>
    <scope>NUCLEOTIDE SEQUENCE [LARGE SCALE GENOMIC DNA]</scope>
    <source>
        <strain evidence="2 3">JCM 13503</strain>
    </source>
</reference>
<feature type="transmembrane region" description="Helical" evidence="1">
    <location>
        <begin position="107"/>
        <end position="128"/>
    </location>
</feature>
<evidence type="ECO:0000313" key="3">
    <source>
        <dbReference type="Proteomes" id="UP001589733"/>
    </source>
</evidence>
<keyword evidence="1" id="KW-0812">Transmembrane</keyword>
<dbReference type="Proteomes" id="UP001589733">
    <property type="component" value="Unassembled WGS sequence"/>
</dbReference>
<gene>
    <name evidence="2" type="ORF">ACFFLM_22885</name>
</gene>
<proteinExistence type="predicted"/>
<dbReference type="EMBL" id="JBHLYR010000066">
    <property type="protein sequence ID" value="MFB9994804.1"/>
    <property type="molecule type" value="Genomic_DNA"/>
</dbReference>
<keyword evidence="3" id="KW-1185">Reference proteome</keyword>
<keyword evidence="1" id="KW-1133">Transmembrane helix</keyword>
<dbReference type="RefSeq" id="WP_380016112.1">
    <property type="nucleotide sequence ID" value="NZ_JBHLYR010000066.1"/>
</dbReference>
<feature type="transmembrane region" description="Helical" evidence="1">
    <location>
        <begin position="53"/>
        <end position="71"/>
    </location>
</feature>
<dbReference type="Pfam" id="PF17314">
    <property type="entry name" value="DUF5360"/>
    <property type="match status" value="1"/>
</dbReference>
<sequence>MNAETTWRRLKPHLWITDFGFLLYWLLTALTAIPPEYAFKDYQNPVLVAWNWSFLPLDMLASLTGLGALLLSKRYDVRPLLLLTLTLTHVAGLNAIAFWVITRDFSWQWWVPNVYLMLFPLLFIVPILKSSVQPVSRPRDRVVQL</sequence>
<keyword evidence="1" id="KW-0472">Membrane</keyword>
<organism evidence="2 3">
    <name type="scientific">Deinococcus oregonensis</name>
    <dbReference type="NCBI Taxonomy" id="1805970"/>
    <lineage>
        <taxon>Bacteria</taxon>
        <taxon>Thermotogati</taxon>
        <taxon>Deinococcota</taxon>
        <taxon>Deinococci</taxon>
        <taxon>Deinococcales</taxon>
        <taxon>Deinococcaceae</taxon>
        <taxon>Deinococcus</taxon>
    </lineage>
</organism>
<dbReference type="InterPro" id="IPR020348">
    <property type="entry name" value="Uncharacterised_YvaD"/>
</dbReference>
<name>A0ABV6B4W7_9DEIO</name>
<feature type="transmembrane region" description="Helical" evidence="1">
    <location>
        <begin position="12"/>
        <end position="33"/>
    </location>
</feature>
<evidence type="ECO:0000256" key="1">
    <source>
        <dbReference type="SAM" id="Phobius"/>
    </source>
</evidence>
<protein>
    <submittedName>
        <fullName evidence="2">DUF5360 family protein</fullName>
    </submittedName>
</protein>
<feature type="transmembrane region" description="Helical" evidence="1">
    <location>
        <begin position="80"/>
        <end position="101"/>
    </location>
</feature>